<dbReference type="OrthoDB" id="411785at2759"/>
<dbReference type="InterPro" id="IPR025714">
    <property type="entry name" value="Methyltranfer_dom"/>
</dbReference>
<keyword evidence="2 5" id="KW-0489">Methyltransferase</keyword>
<dbReference type="Gene3D" id="3.40.50.150">
    <property type="entry name" value="Vaccinia Virus protein VP39"/>
    <property type="match status" value="1"/>
</dbReference>
<evidence type="ECO:0000256" key="2">
    <source>
        <dbReference type="ARBA" id="ARBA00022603"/>
    </source>
</evidence>
<dbReference type="Proteomes" id="UP000051952">
    <property type="component" value="Unassembled WGS sequence"/>
</dbReference>
<dbReference type="GO" id="GO:0032259">
    <property type="term" value="P:methylation"/>
    <property type="evidence" value="ECO:0007669"/>
    <property type="project" value="UniProtKB-KW"/>
</dbReference>
<comment type="similarity">
    <text evidence="1">Belongs to the methyltransferase superfamily.</text>
</comment>
<dbReference type="InterPro" id="IPR051419">
    <property type="entry name" value="Lys/N-term_MeTrsfase_sf"/>
</dbReference>
<dbReference type="VEuPathDB" id="TriTrypDB:BSAL_49435"/>
<dbReference type="PANTHER" id="PTHR12176">
    <property type="entry name" value="SAM-DEPENDENT METHYLTRANSFERASE SUPERFAMILY PROTEIN"/>
    <property type="match status" value="1"/>
</dbReference>
<feature type="domain" description="Methyltransferase" evidence="4">
    <location>
        <begin position="68"/>
        <end position="209"/>
    </location>
</feature>
<gene>
    <name evidence="5" type="ORF">BSAL_49435</name>
</gene>
<dbReference type="CDD" id="cd02440">
    <property type="entry name" value="AdoMet_MTases"/>
    <property type="match status" value="1"/>
</dbReference>
<dbReference type="InterPro" id="IPR029063">
    <property type="entry name" value="SAM-dependent_MTases_sf"/>
</dbReference>
<dbReference type="AlphaFoldDB" id="A0A0S4IH71"/>
<keyword evidence="3 5" id="KW-0808">Transferase</keyword>
<proteinExistence type="inferred from homology"/>
<accession>A0A0S4IH71</accession>
<dbReference type="SUPFAM" id="SSF53335">
    <property type="entry name" value="S-adenosyl-L-methionine-dependent methyltransferases"/>
    <property type="match status" value="1"/>
</dbReference>
<dbReference type="Pfam" id="PF13847">
    <property type="entry name" value="Methyltransf_31"/>
    <property type="match status" value="1"/>
</dbReference>
<evidence type="ECO:0000256" key="3">
    <source>
        <dbReference type="ARBA" id="ARBA00022679"/>
    </source>
</evidence>
<dbReference type="EMBL" id="CYKH01000018">
    <property type="protein sequence ID" value="CUE59893.1"/>
    <property type="molecule type" value="Genomic_DNA"/>
</dbReference>
<evidence type="ECO:0000313" key="6">
    <source>
        <dbReference type="Proteomes" id="UP000051952"/>
    </source>
</evidence>
<evidence type="ECO:0000313" key="5">
    <source>
        <dbReference type="EMBL" id="CUE59893.1"/>
    </source>
</evidence>
<protein>
    <submittedName>
        <fullName evidence="5">Methyltransferase, putative</fullName>
    </submittedName>
</protein>
<evidence type="ECO:0000259" key="4">
    <source>
        <dbReference type="Pfam" id="PF13847"/>
    </source>
</evidence>
<dbReference type="OMA" id="YSKQEYW"/>
<dbReference type="GO" id="GO:0008168">
    <property type="term" value="F:methyltransferase activity"/>
    <property type="evidence" value="ECO:0007669"/>
    <property type="project" value="UniProtKB-KW"/>
</dbReference>
<organism evidence="5 6">
    <name type="scientific">Bodo saltans</name>
    <name type="common">Flagellated protozoan</name>
    <dbReference type="NCBI Taxonomy" id="75058"/>
    <lineage>
        <taxon>Eukaryota</taxon>
        <taxon>Discoba</taxon>
        <taxon>Euglenozoa</taxon>
        <taxon>Kinetoplastea</taxon>
        <taxon>Metakinetoplastina</taxon>
        <taxon>Eubodonida</taxon>
        <taxon>Bodonidae</taxon>
        <taxon>Bodo</taxon>
    </lineage>
</organism>
<dbReference type="PANTHER" id="PTHR12176:SF80">
    <property type="entry name" value="EEF1A LYSINE METHYLTRANSFERASE 4"/>
    <property type="match status" value="1"/>
</dbReference>
<evidence type="ECO:0000256" key="1">
    <source>
        <dbReference type="ARBA" id="ARBA00008361"/>
    </source>
</evidence>
<name>A0A0S4IH71_BODSA</name>
<keyword evidence="6" id="KW-1185">Reference proteome</keyword>
<sequence>MEPDNVADYSKQEYWDTRYTTEAEFDWFTTVYAHSLERVLDLLMEQCRNRRALLSSATLSTLTPTDPIRVLHLGCGNSRLCTDIAERWTTTPGLAKVGNEGGDDATLLRLDQVALDYSPVVIERMAAANANVQPSIHWAVDDVRTLTTVADHSVDLVIDKGTMDALQADKENDDMDEDIERMMHQVSRVMRQAPVATSSSTDNTEATATAAAAAFVQFTWEIPYYRLHHTKRAEYAWGKSPDTSISHGFLGESDLYRWFVYKAL</sequence>
<reference evidence="6" key="1">
    <citation type="submission" date="2015-09" db="EMBL/GenBank/DDBJ databases">
        <authorList>
            <consortium name="Pathogen Informatics"/>
        </authorList>
    </citation>
    <scope>NUCLEOTIDE SEQUENCE [LARGE SCALE GENOMIC DNA]</scope>
    <source>
        <strain evidence="6">Lake Konstanz</strain>
    </source>
</reference>